<dbReference type="EnsemblPlants" id="AUR62032485-RA">
    <property type="protein sequence ID" value="AUR62032485-RA:cds"/>
    <property type="gene ID" value="AUR62032485"/>
</dbReference>
<dbReference type="PANTHER" id="PTHR23272">
    <property type="entry name" value="BED FINGER-RELATED"/>
    <property type="match status" value="1"/>
</dbReference>
<dbReference type="InterPro" id="IPR025525">
    <property type="entry name" value="hAT-like_transposase_RNase-H"/>
</dbReference>
<dbReference type="PANTHER" id="PTHR23272:SF161">
    <property type="entry name" value="ZINC FINGER BED DOMAIN-CONTAINING PROTEIN RICESLEEPER 1-LIKE"/>
    <property type="match status" value="1"/>
</dbReference>
<evidence type="ECO:0000313" key="3">
    <source>
        <dbReference type="Proteomes" id="UP000596660"/>
    </source>
</evidence>
<dbReference type="GO" id="GO:0003677">
    <property type="term" value="F:DNA binding"/>
    <property type="evidence" value="ECO:0007669"/>
    <property type="project" value="InterPro"/>
</dbReference>
<dbReference type="Gramene" id="AUR62032485-RA">
    <property type="protein sequence ID" value="AUR62032485-RA:cds"/>
    <property type="gene ID" value="AUR62032485"/>
</dbReference>
<accession>A0A803MMI4</accession>
<organism evidence="2 3">
    <name type="scientific">Chenopodium quinoa</name>
    <name type="common">Quinoa</name>
    <dbReference type="NCBI Taxonomy" id="63459"/>
    <lineage>
        <taxon>Eukaryota</taxon>
        <taxon>Viridiplantae</taxon>
        <taxon>Streptophyta</taxon>
        <taxon>Embryophyta</taxon>
        <taxon>Tracheophyta</taxon>
        <taxon>Spermatophyta</taxon>
        <taxon>Magnoliopsida</taxon>
        <taxon>eudicotyledons</taxon>
        <taxon>Gunneridae</taxon>
        <taxon>Pentapetalae</taxon>
        <taxon>Caryophyllales</taxon>
        <taxon>Chenopodiaceae</taxon>
        <taxon>Chenopodioideae</taxon>
        <taxon>Atripliceae</taxon>
        <taxon>Chenopodium</taxon>
    </lineage>
</organism>
<evidence type="ECO:0000313" key="2">
    <source>
        <dbReference type="EnsemblPlants" id="AUR62032485-RA:cds"/>
    </source>
</evidence>
<sequence>MAVEMKSKYDKYWFNSEEDNYDMLFAFVVILDSRYKLSVFKFCYEKIFGDVEATFIVSDLQFKLENFYKLYTQNGTSTTPNINTNMGNASNSKTSTSTSYGNCKWKFDYFTSYDDKEASSILGERSILDIYLEDPKLD</sequence>
<reference evidence="2" key="1">
    <citation type="journal article" date="2017" name="Nature">
        <title>The genome of Chenopodium quinoa.</title>
        <authorList>
            <person name="Jarvis D.E."/>
            <person name="Ho Y.S."/>
            <person name="Lightfoot D.J."/>
            <person name="Schmoeckel S.M."/>
            <person name="Li B."/>
            <person name="Borm T.J.A."/>
            <person name="Ohyanagi H."/>
            <person name="Mineta K."/>
            <person name="Michell C.T."/>
            <person name="Saber N."/>
            <person name="Kharbatia N.M."/>
            <person name="Rupper R.R."/>
            <person name="Sharp A.R."/>
            <person name="Dally N."/>
            <person name="Boughton B.A."/>
            <person name="Woo Y.H."/>
            <person name="Gao G."/>
            <person name="Schijlen E.G.W.M."/>
            <person name="Guo X."/>
            <person name="Momin A.A."/>
            <person name="Negrao S."/>
            <person name="Al-Babili S."/>
            <person name="Gehring C."/>
            <person name="Roessner U."/>
            <person name="Jung C."/>
            <person name="Murphy K."/>
            <person name="Arold S.T."/>
            <person name="Gojobori T."/>
            <person name="van der Linden C.G."/>
            <person name="van Loo E.N."/>
            <person name="Jellen E.N."/>
            <person name="Maughan P.J."/>
            <person name="Tester M."/>
        </authorList>
    </citation>
    <scope>NUCLEOTIDE SEQUENCE [LARGE SCALE GENOMIC DNA]</scope>
    <source>
        <strain evidence="2">cv. PI 614886</strain>
    </source>
</reference>
<dbReference type="Proteomes" id="UP000596660">
    <property type="component" value="Unplaced"/>
</dbReference>
<dbReference type="Pfam" id="PF14372">
    <property type="entry name" value="hAT-like_RNase-H"/>
    <property type="match status" value="1"/>
</dbReference>
<dbReference type="AlphaFoldDB" id="A0A803MMI4"/>
<name>A0A803MMI4_CHEQI</name>
<reference evidence="2" key="2">
    <citation type="submission" date="2021-03" db="UniProtKB">
        <authorList>
            <consortium name="EnsemblPlants"/>
        </authorList>
    </citation>
    <scope>IDENTIFICATION</scope>
</reference>
<proteinExistence type="predicted"/>
<evidence type="ECO:0000259" key="1">
    <source>
        <dbReference type="Pfam" id="PF14372"/>
    </source>
</evidence>
<feature type="domain" description="hAT-like transposase RNase-H fold" evidence="1">
    <location>
        <begin position="1"/>
        <end position="71"/>
    </location>
</feature>
<keyword evidence="3" id="KW-1185">Reference proteome</keyword>
<protein>
    <recommendedName>
        <fullName evidence="1">hAT-like transposase RNase-H fold domain-containing protein</fullName>
    </recommendedName>
</protein>